<evidence type="ECO:0000256" key="2">
    <source>
        <dbReference type="ARBA" id="ARBA00009423"/>
    </source>
</evidence>
<sequence>MKAAEQSKREEQRVGQRVRQRTVTVHNQLSMDIAAAFSEVKQMDVEDPLTEAQRRMQVLVVTKEKEWAAKMEKLTQALAHEQKKSDSLEQKAAERLLLLGEHEHVIRKLVEELKQQGRKGGKGMPDSARPYGGPGPERTLSPDDVALIVKERDQLAEDVNSLESSYADLFRRYEKLRQTSIDIKNNEEKTKRDAEEIARRYAILTEKLEMLRRNAEEQLDLANNEIDRIIKQHENDTLALRLKVKQLESKNETLTISVEAKQREIDEMTVLFEEVINKAEDS</sequence>
<dbReference type="EMBL" id="JI168685">
    <property type="protein sequence ID" value="ADY43364.1"/>
    <property type="molecule type" value="mRNA"/>
</dbReference>
<accession>F1KZR0</accession>
<organism evidence="10">
    <name type="scientific">Ascaris suum</name>
    <name type="common">Pig roundworm</name>
    <name type="synonym">Ascaris lumbricoides</name>
    <dbReference type="NCBI Taxonomy" id="6253"/>
    <lineage>
        <taxon>Eukaryota</taxon>
        <taxon>Metazoa</taxon>
        <taxon>Ecdysozoa</taxon>
        <taxon>Nematoda</taxon>
        <taxon>Chromadorea</taxon>
        <taxon>Rhabditida</taxon>
        <taxon>Spirurina</taxon>
        <taxon>Ascaridomorpha</taxon>
        <taxon>Ascaridoidea</taxon>
        <taxon>Ascarididae</taxon>
        <taxon>Ascaris</taxon>
    </lineage>
</organism>
<protein>
    <submittedName>
        <fullName evidence="10">Transforming acidic coiled-coil-containing protein 3</fullName>
    </submittedName>
</protein>
<keyword evidence="3" id="KW-0963">Cytoplasm</keyword>
<evidence type="ECO:0000256" key="7">
    <source>
        <dbReference type="SAM" id="Coils"/>
    </source>
</evidence>
<evidence type="ECO:0000313" key="10">
    <source>
        <dbReference type="EMBL" id="ADY43364.1"/>
    </source>
</evidence>
<evidence type="ECO:0000256" key="6">
    <source>
        <dbReference type="ARBA" id="ARBA00023212"/>
    </source>
</evidence>
<dbReference type="GO" id="GO:0007052">
    <property type="term" value="P:mitotic spindle organization"/>
    <property type="evidence" value="ECO:0007669"/>
    <property type="project" value="InterPro"/>
</dbReference>
<dbReference type="PANTHER" id="PTHR13924:SF10">
    <property type="entry name" value="TRANSFORMING ACIDIC COILED-COIL PROTEIN, ISOFORM K"/>
    <property type="match status" value="1"/>
</dbReference>
<evidence type="ECO:0000259" key="9">
    <source>
        <dbReference type="Pfam" id="PF05010"/>
    </source>
</evidence>
<dbReference type="InterPro" id="IPR039915">
    <property type="entry name" value="TACC"/>
</dbReference>
<comment type="similarity">
    <text evidence="2">Belongs to the TACC family.</text>
</comment>
<evidence type="ECO:0000256" key="1">
    <source>
        <dbReference type="ARBA" id="ARBA00004245"/>
    </source>
</evidence>
<evidence type="ECO:0000256" key="3">
    <source>
        <dbReference type="ARBA" id="ARBA00022490"/>
    </source>
</evidence>
<name>F1KZR0_ASCSU</name>
<dbReference type="InterPro" id="IPR007707">
    <property type="entry name" value="TACC_C"/>
</dbReference>
<proteinExistence type="evidence at transcript level"/>
<comment type="subcellular location">
    <subcellularLocation>
        <location evidence="1">Cytoplasm</location>
        <location evidence="1">Cytoskeleton</location>
    </subcellularLocation>
</comment>
<keyword evidence="6" id="KW-0206">Cytoskeleton</keyword>
<keyword evidence="4" id="KW-0597">Phosphoprotein</keyword>
<evidence type="ECO:0000256" key="4">
    <source>
        <dbReference type="ARBA" id="ARBA00022553"/>
    </source>
</evidence>
<dbReference type="AlphaFoldDB" id="F1KZR0"/>
<evidence type="ECO:0000256" key="5">
    <source>
        <dbReference type="ARBA" id="ARBA00023054"/>
    </source>
</evidence>
<feature type="coiled-coil region" evidence="7">
    <location>
        <begin position="152"/>
        <end position="264"/>
    </location>
</feature>
<dbReference type="PANTHER" id="PTHR13924">
    <property type="entry name" value="TRANSFORMING ACIDIC COILED-COIL CONTAINING PROTEIN 1/2"/>
    <property type="match status" value="1"/>
</dbReference>
<dbReference type="Gene3D" id="1.20.5.1700">
    <property type="match status" value="1"/>
</dbReference>
<feature type="domain" description="Transforming acidic coiled-coil-containing protein C-terminal" evidence="9">
    <location>
        <begin position="141"/>
        <end position="276"/>
    </location>
</feature>
<dbReference type="GO" id="GO:0005856">
    <property type="term" value="C:cytoskeleton"/>
    <property type="evidence" value="ECO:0007669"/>
    <property type="project" value="UniProtKB-SubCell"/>
</dbReference>
<reference evidence="10" key="1">
    <citation type="journal article" date="2011" name="Genome Res.">
        <title>Deep small RNA sequencing from the nematode Ascaris reveals conservation, functional diversification, and novel developmental profiles.</title>
        <authorList>
            <person name="Wang J."/>
            <person name="Czech B."/>
            <person name="Crunk A."/>
            <person name="Wallace A."/>
            <person name="Mitreva M."/>
            <person name="Hannon G.J."/>
            <person name="Davis R.E."/>
        </authorList>
    </citation>
    <scope>NUCLEOTIDE SEQUENCE</scope>
</reference>
<evidence type="ECO:0000256" key="8">
    <source>
        <dbReference type="SAM" id="MobiDB-lite"/>
    </source>
</evidence>
<dbReference type="Pfam" id="PF05010">
    <property type="entry name" value="TACC_C"/>
    <property type="match status" value="1"/>
</dbReference>
<keyword evidence="5 7" id="KW-0175">Coiled coil</keyword>
<dbReference type="GO" id="GO:0005737">
    <property type="term" value="C:cytoplasm"/>
    <property type="evidence" value="ECO:0007669"/>
    <property type="project" value="TreeGrafter"/>
</dbReference>
<feature type="region of interest" description="Disordered" evidence="8">
    <location>
        <begin position="115"/>
        <end position="140"/>
    </location>
</feature>